<evidence type="ECO:0000256" key="7">
    <source>
        <dbReference type="ARBA" id="ARBA00022679"/>
    </source>
</evidence>
<dbReference type="Pfam" id="PF00912">
    <property type="entry name" value="Transgly"/>
    <property type="match status" value="1"/>
</dbReference>
<evidence type="ECO:0000256" key="6">
    <source>
        <dbReference type="ARBA" id="ARBA00022676"/>
    </source>
</evidence>
<dbReference type="GO" id="GO:0009252">
    <property type="term" value="P:peptidoglycan biosynthetic process"/>
    <property type="evidence" value="ECO:0007669"/>
    <property type="project" value="InterPro"/>
</dbReference>
<dbReference type="SUPFAM" id="SSF53955">
    <property type="entry name" value="Lysozyme-like"/>
    <property type="match status" value="1"/>
</dbReference>
<dbReference type="InterPro" id="IPR036950">
    <property type="entry name" value="PBP_transglycosylase"/>
</dbReference>
<protein>
    <recommendedName>
        <fullName evidence="10">peptidoglycan glycosyltransferase</fullName>
        <ecNumber evidence="10">2.4.99.28</ecNumber>
    </recommendedName>
</protein>
<dbReference type="SUPFAM" id="SSF56601">
    <property type="entry name" value="beta-lactamase/transpeptidase-like"/>
    <property type="match status" value="1"/>
</dbReference>
<dbReference type="GO" id="GO:0006508">
    <property type="term" value="P:proteolysis"/>
    <property type="evidence" value="ECO:0007669"/>
    <property type="project" value="UniProtKB-KW"/>
</dbReference>
<dbReference type="NCBIfam" id="TIGR02073">
    <property type="entry name" value="PBP_1c"/>
    <property type="match status" value="1"/>
</dbReference>
<dbReference type="STRING" id="419940.SAMN05421824_0551"/>
<dbReference type="InterPro" id="IPR001460">
    <property type="entry name" value="PCN-bd_Tpept"/>
</dbReference>
<comment type="similarity">
    <text evidence="3">In the N-terminal section; belongs to the glycosyltransferase 51 family.</text>
</comment>
<dbReference type="Pfam" id="PF00905">
    <property type="entry name" value="Transpeptidase"/>
    <property type="match status" value="1"/>
</dbReference>
<dbReference type="AlphaFoldDB" id="A0A1H9BDT4"/>
<dbReference type="InterPro" id="IPR023346">
    <property type="entry name" value="Lysozyme-like_dom_sf"/>
</dbReference>
<dbReference type="InterPro" id="IPR011815">
    <property type="entry name" value="PBP_1c"/>
</dbReference>
<evidence type="ECO:0000259" key="14">
    <source>
        <dbReference type="Pfam" id="PF06832"/>
    </source>
</evidence>
<dbReference type="InterPro" id="IPR050396">
    <property type="entry name" value="Glycosyltr_51/Transpeptidase"/>
</dbReference>
<evidence type="ECO:0000256" key="9">
    <source>
        <dbReference type="ARBA" id="ARBA00023268"/>
    </source>
</evidence>
<comment type="similarity">
    <text evidence="2">In the C-terminal section; belongs to the transpeptidase family.</text>
</comment>
<proteinExistence type="inferred from homology"/>
<evidence type="ECO:0000256" key="2">
    <source>
        <dbReference type="ARBA" id="ARBA00007090"/>
    </source>
</evidence>
<keyword evidence="16" id="KW-1185">Reference proteome</keyword>
<evidence type="ECO:0000256" key="8">
    <source>
        <dbReference type="ARBA" id="ARBA00022801"/>
    </source>
</evidence>
<dbReference type="InterPro" id="IPR012338">
    <property type="entry name" value="Beta-lactam/transpept-like"/>
</dbReference>
<dbReference type="InterPro" id="IPR001264">
    <property type="entry name" value="Glyco_trans_51"/>
</dbReference>
<dbReference type="PANTHER" id="PTHR32282:SF15">
    <property type="entry name" value="PENICILLIN-BINDING PROTEIN 1C"/>
    <property type="match status" value="1"/>
</dbReference>
<comment type="pathway">
    <text evidence="1">Cell wall biogenesis; peptidoglycan biosynthesis.</text>
</comment>
<dbReference type="GO" id="GO:0008955">
    <property type="term" value="F:peptidoglycan glycosyltransferase activity"/>
    <property type="evidence" value="ECO:0007669"/>
    <property type="project" value="UniProtKB-EC"/>
</dbReference>
<accession>A0A1H9BDT4</accession>
<evidence type="ECO:0000256" key="1">
    <source>
        <dbReference type="ARBA" id="ARBA00004752"/>
    </source>
</evidence>
<evidence type="ECO:0000256" key="10">
    <source>
        <dbReference type="ARBA" id="ARBA00044770"/>
    </source>
</evidence>
<keyword evidence="9" id="KW-0511">Multifunctional enzyme</keyword>
<evidence type="ECO:0000313" key="16">
    <source>
        <dbReference type="Proteomes" id="UP000198999"/>
    </source>
</evidence>
<feature type="domain" description="Glycosyl transferase family 51" evidence="13">
    <location>
        <begin position="63"/>
        <end position="223"/>
    </location>
</feature>
<dbReference type="PANTHER" id="PTHR32282">
    <property type="entry name" value="BINDING PROTEIN TRANSPEPTIDASE, PUTATIVE-RELATED"/>
    <property type="match status" value="1"/>
</dbReference>
<comment type="catalytic activity">
    <reaction evidence="11">
        <text>[GlcNAc-(1-&gt;4)-Mur2Ac(oyl-L-Ala-gamma-D-Glu-L-Lys-D-Ala-D-Ala)](n)-di-trans,octa-cis-undecaprenyl diphosphate + beta-D-GlcNAc-(1-&gt;4)-Mur2Ac(oyl-L-Ala-gamma-D-Glu-L-Lys-D-Ala-D-Ala)-di-trans,octa-cis-undecaprenyl diphosphate = [GlcNAc-(1-&gt;4)-Mur2Ac(oyl-L-Ala-gamma-D-Glu-L-Lys-D-Ala-D-Ala)](n+1)-di-trans,octa-cis-undecaprenyl diphosphate + di-trans,octa-cis-undecaprenyl diphosphate + H(+)</text>
        <dbReference type="Rhea" id="RHEA:23708"/>
        <dbReference type="Rhea" id="RHEA-COMP:9602"/>
        <dbReference type="Rhea" id="RHEA-COMP:9603"/>
        <dbReference type="ChEBI" id="CHEBI:15378"/>
        <dbReference type="ChEBI" id="CHEBI:58405"/>
        <dbReference type="ChEBI" id="CHEBI:60033"/>
        <dbReference type="ChEBI" id="CHEBI:78435"/>
        <dbReference type="EC" id="2.4.99.28"/>
    </reaction>
</comment>
<dbReference type="GO" id="GO:0004180">
    <property type="term" value="F:carboxypeptidase activity"/>
    <property type="evidence" value="ECO:0007669"/>
    <property type="project" value="UniProtKB-KW"/>
</dbReference>
<organism evidence="15 16">
    <name type="scientific">Hyunsoonleella jejuensis</name>
    <dbReference type="NCBI Taxonomy" id="419940"/>
    <lineage>
        <taxon>Bacteria</taxon>
        <taxon>Pseudomonadati</taxon>
        <taxon>Bacteroidota</taxon>
        <taxon>Flavobacteriia</taxon>
        <taxon>Flavobacteriales</taxon>
        <taxon>Flavobacteriaceae</taxon>
    </lineage>
</organism>
<feature type="domain" description="Penicillin-binding C-terminal" evidence="14">
    <location>
        <begin position="695"/>
        <end position="779"/>
    </location>
</feature>
<reference evidence="15 16" key="1">
    <citation type="submission" date="2016-10" db="EMBL/GenBank/DDBJ databases">
        <authorList>
            <person name="de Groot N.N."/>
        </authorList>
    </citation>
    <scope>NUCLEOTIDE SEQUENCE [LARGE SCALE GENOMIC DNA]</scope>
    <source>
        <strain evidence="15 16">DSM 21035</strain>
    </source>
</reference>
<keyword evidence="5" id="KW-0645">Protease</keyword>
<dbReference type="OrthoDB" id="9766909at2"/>
<keyword evidence="7" id="KW-0808">Transferase</keyword>
<sequence>MYKNFRNIKKRKVRYLVVSLLLVTYYFCLPKQLFKAPTATVIKSATNDLLGAQIAKDGQWRFPHNDSIPKKFKTCIIQFEDEYFYKHPGFNPVSIFKALWDNLKSGGVKRGGSTLTQQVIRLSRKGQKRTYFEKLKELILATRLEFRESKDKILAYYSSNAPFGGNVVGLDAASWRYFNRDAAELSWAESATLAALPNAPSLIYPGKNQKHLLKKRNRLLKKLLSNSIIDTLTYELSIVEGLPQKPYPLPQIAPHLLQKVSENYHGQFVKTTIDKLLQEQVNHIVKTHYNQLSQNEIYNAAVLILDVNTRKVLAYVGNAPTDNTHQKDVDIIDKPRSTGSILKPFLYAAMLDSGDLLPHTLVADVPTQFGNYNPENYNKTYDGAVSASRVLSKSLNVPAVRMLQKFGLDRFHHYLKQLQLKDLKYEANHYGLSLVLGGAESNLWDLCKSYAALSSTLNHFSETSSEYFSNEFCEPSFIASERIDFGQKTSDKTLFDAASIYLTYESMKEVNRPESDESWEFFDGSKQIAWKTGTSFGFRDAWAIGTTKDYVVGVWVGNADGEGRPGLVGVQAAAPILFDVFDVLPNSDWFAKPFDEMQEVSICKLSGYRASADCDAVEDQYIQQSGLKTQPCPYHVLVHLNNNETYQVNSSCEDVSNIIHKSWFVLPPIMAHYYKTKNPFYKPLPKFRSDCLGDTSVSIDFIYPKANNTIFLPKDFDGETNDLILKIAHSKPESTVFWYIDNTFMGSTKDIHELGIKPKSGKHWIIVVDEFGNEAKRWIEISK</sequence>
<feature type="domain" description="Penicillin-binding protein transpeptidase" evidence="12">
    <location>
        <begin position="301"/>
        <end position="559"/>
    </location>
</feature>
<dbReference type="EC" id="2.4.99.28" evidence="10"/>
<evidence type="ECO:0000256" key="5">
    <source>
        <dbReference type="ARBA" id="ARBA00022670"/>
    </source>
</evidence>
<gene>
    <name evidence="15" type="ORF">SAMN05421824_0551</name>
</gene>
<dbReference type="GO" id="GO:0030288">
    <property type="term" value="C:outer membrane-bounded periplasmic space"/>
    <property type="evidence" value="ECO:0007669"/>
    <property type="project" value="TreeGrafter"/>
</dbReference>
<dbReference type="Pfam" id="PF06832">
    <property type="entry name" value="BiPBP_C"/>
    <property type="match status" value="1"/>
</dbReference>
<keyword evidence="6" id="KW-0328">Glycosyltransferase</keyword>
<evidence type="ECO:0000256" key="4">
    <source>
        <dbReference type="ARBA" id="ARBA00022645"/>
    </source>
</evidence>
<keyword evidence="8" id="KW-0378">Hydrolase</keyword>
<evidence type="ECO:0000313" key="15">
    <source>
        <dbReference type="EMBL" id="SEP87156.1"/>
    </source>
</evidence>
<dbReference type="EMBL" id="FOFN01000001">
    <property type="protein sequence ID" value="SEP87156.1"/>
    <property type="molecule type" value="Genomic_DNA"/>
</dbReference>
<dbReference type="InterPro" id="IPR009647">
    <property type="entry name" value="PBP_C"/>
</dbReference>
<keyword evidence="4" id="KW-0121">Carboxypeptidase</keyword>
<evidence type="ECO:0000256" key="3">
    <source>
        <dbReference type="ARBA" id="ARBA00007739"/>
    </source>
</evidence>
<dbReference type="GO" id="GO:0008658">
    <property type="term" value="F:penicillin binding"/>
    <property type="evidence" value="ECO:0007669"/>
    <property type="project" value="InterPro"/>
</dbReference>
<evidence type="ECO:0000256" key="11">
    <source>
        <dbReference type="ARBA" id="ARBA00049902"/>
    </source>
</evidence>
<dbReference type="Gene3D" id="3.40.710.10">
    <property type="entry name" value="DD-peptidase/beta-lactamase superfamily"/>
    <property type="match status" value="1"/>
</dbReference>
<evidence type="ECO:0000259" key="12">
    <source>
        <dbReference type="Pfam" id="PF00905"/>
    </source>
</evidence>
<dbReference type="RefSeq" id="WP_092575020.1">
    <property type="nucleotide sequence ID" value="NZ_FOFN01000001.1"/>
</dbReference>
<dbReference type="Gene3D" id="1.10.3810.10">
    <property type="entry name" value="Biosynthetic peptidoglycan transglycosylase-like"/>
    <property type="match status" value="1"/>
</dbReference>
<dbReference type="Proteomes" id="UP000198999">
    <property type="component" value="Unassembled WGS sequence"/>
</dbReference>
<evidence type="ECO:0000259" key="13">
    <source>
        <dbReference type="Pfam" id="PF00912"/>
    </source>
</evidence>
<name>A0A1H9BDT4_9FLAO</name>